<evidence type="ECO:0000313" key="1">
    <source>
        <dbReference type="EMBL" id="JAE31676.1"/>
    </source>
</evidence>
<dbReference type="EMBL" id="GBRH01166220">
    <property type="protein sequence ID" value="JAE31676.1"/>
    <property type="molecule type" value="Transcribed_RNA"/>
</dbReference>
<dbReference type="AlphaFoldDB" id="A0A0A9HA13"/>
<sequence>MAPCQPTPTAVSAPASANTLHPATALTYTRNAEGTAHMATSAGSGSGTW</sequence>
<organism evidence="1">
    <name type="scientific">Arundo donax</name>
    <name type="common">Giant reed</name>
    <name type="synonym">Donax arundinaceus</name>
    <dbReference type="NCBI Taxonomy" id="35708"/>
    <lineage>
        <taxon>Eukaryota</taxon>
        <taxon>Viridiplantae</taxon>
        <taxon>Streptophyta</taxon>
        <taxon>Embryophyta</taxon>
        <taxon>Tracheophyta</taxon>
        <taxon>Spermatophyta</taxon>
        <taxon>Magnoliopsida</taxon>
        <taxon>Liliopsida</taxon>
        <taxon>Poales</taxon>
        <taxon>Poaceae</taxon>
        <taxon>PACMAD clade</taxon>
        <taxon>Arundinoideae</taxon>
        <taxon>Arundineae</taxon>
        <taxon>Arundo</taxon>
    </lineage>
</organism>
<reference evidence="1" key="2">
    <citation type="journal article" date="2015" name="Data Brief">
        <title>Shoot transcriptome of the giant reed, Arundo donax.</title>
        <authorList>
            <person name="Barrero R.A."/>
            <person name="Guerrero F.D."/>
            <person name="Moolhuijzen P."/>
            <person name="Goolsby J.A."/>
            <person name="Tidwell J."/>
            <person name="Bellgard S.E."/>
            <person name="Bellgard M.I."/>
        </authorList>
    </citation>
    <scope>NUCLEOTIDE SEQUENCE</scope>
    <source>
        <tissue evidence="1">Shoot tissue taken approximately 20 cm above the soil surface</tissue>
    </source>
</reference>
<reference evidence="1" key="1">
    <citation type="submission" date="2014-09" db="EMBL/GenBank/DDBJ databases">
        <authorList>
            <person name="Magalhaes I.L.F."/>
            <person name="Oliveira U."/>
            <person name="Santos F.R."/>
            <person name="Vidigal T.H.D.A."/>
            <person name="Brescovit A.D."/>
            <person name="Santos A.J."/>
        </authorList>
    </citation>
    <scope>NUCLEOTIDE SEQUENCE</scope>
    <source>
        <tissue evidence="1">Shoot tissue taken approximately 20 cm above the soil surface</tissue>
    </source>
</reference>
<accession>A0A0A9HA13</accession>
<name>A0A0A9HA13_ARUDO</name>
<proteinExistence type="predicted"/>
<protein>
    <submittedName>
        <fullName evidence="1">Uncharacterized protein</fullName>
    </submittedName>
</protein>